<evidence type="ECO:0000256" key="5">
    <source>
        <dbReference type="ARBA" id="ARBA00023002"/>
    </source>
</evidence>
<keyword evidence="6" id="KW-1133">Transmembrane helix</keyword>
<dbReference type="EMBL" id="QBMC01000056">
    <property type="protein sequence ID" value="PZO18272.1"/>
    <property type="molecule type" value="Genomic_DNA"/>
</dbReference>
<dbReference type="Pfam" id="PF07992">
    <property type="entry name" value="Pyr_redox_2"/>
    <property type="match status" value="1"/>
</dbReference>
<dbReference type="GO" id="GO:0003955">
    <property type="term" value="F:NAD(P)H dehydrogenase (quinone) activity"/>
    <property type="evidence" value="ECO:0007669"/>
    <property type="project" value="TreeGrafter"/>
</dbReference>
<comment type="cofactor">
    <cofactor evidence="1">
        <name>FAD</name>
        <dbReference type="ChEBI" id="CHEBI:57692"/>
    </cofactor>
</comment>
<evidence type="ECO:0000256" key="3">
    <source>
        <dbReference type="ARBA" id="ARBA00022630"/>
    </source>
</evidence>
<organism evidence="8 9">
    <name type="scientific">Leptolyngbya foveolarum</name>
    <dbReference type="NCBI Taxonomy" id="47253"/>
    <lineage>
        <taxon>Bacteria</taxon>
        <taxon>Bacillati</taxon>
        <taxon>Cyanobacteriota</taxon>
        <taxon>Cyanophyceae</taxon>
        <taxon>Leptolyngbyales</taxon>
        <taxon>Leptolyngbyaceae</taxon>
        <taxon>Leptolyngbya group</taxon>
        <taxon>Leptolyngbya</taxon>
    </lineage>
</organism>
<gene>
    <name evidence="8" type="ORF">DCF25_09915</name>
</gene>
<dbReference type="PANTHER" id="PTHR42913:SF4">
    <property type="entry name" value="ALTERNATIVE NAD(P)H-UBIQUINONE OXIDOREDUCTASE C1, CHLOROPLASTIC_MITOCHONDRIAL"/>
    <property type="match status" value="1"/>
</dbReference>
<reference evidence="8 9" key="2">
    <citation type="submission" date="2018-06" db="EMBL/GenBank/DDBJ databases">
        <title>Metagenomic assembly of (sub)arctic Cyanobacteria and their associated microbiome from non-axenic cultures.</title>
        <authorList>
            <person name="Baurain D."/>
        </authorList>
    </citation>
    <scope>NUCLEOTIDE SEQUENCE [LARGE SCALE GENOMIC DNA]</scope>
    <source>
        <strain evidence="8">ULC129bin1</strain>
    </source>
</reference>
<dbReference type="InterPro" id="IPR051169">
    <property type="entry name" value="NADH-Q_oxidoreductase"/>
</dbReference>
<dbReference type="InterPro" id="IPR023753">
    <property type="entry name" value="FAD/NAD-binding_dom"/>
</dbReference>
<evidence type="ECO:0000256" key="6">
    <source>
        <dbReference type="SAM" id="Phobius"/>
    </source>
</evidence>
<dbReference type="SUPFAM" id="SSF51905">
    <property type="entry name" value="FAD/NAD(P)-binding domain"/>
    <property type="match status" value="1"/>
</dbReference>
<dbReference type="Gene3D" id="3.50.50.100">
    <property type="match status" value="1"/>
</dbReference>
<sequence length="418" mass="46233">MSQQTVSSLRASTAPRICIVGGGFGGLYTALYLQKYRHLRKAKIVLIEPKNRFLFTPMMYELITDELKEWEIAPTYSSLLTGKNVIWKQARADAIDLHSQVVSVAGEKLGYDYLVVATGAKNRPVDIPGVEQHTLTFRSLQDALALKSRLAQIVQSQKLQPNPFAPTQIVVVGGGPSGVELSGKVKDYLTHRGLQNVRITLVERGETILVPFRKRLRRLAKKSLSRRQIEVMTETSVAEVTADTVTIETKSGRQVLPSRLTLWAVGTQPQPWLGDQSVQSNEQGQRLTRRSLQLIEYDNVFVLGDSATVNTQDSSAKPAPSTAQAAYQAASRVAKNLSAMTQGSQPKAFSYLHLGDMLTLGIGEAGLWSFGLAIGGQLAALCRRSVYIFRMPTRRHQFKVGRRALSQLGRAIFMPWNQ</sequence>
<accession>A0A2W4UCB4</accession>
<dbReference type="GO" id="GO:0019646">
    <property type="term" value="P:aerobic electron transport chain"/>
    <property type="evidence" value="ECO:0007669"/>
    <property type="project" value="TreeGrafter"/>
</dbReference>
<feature type="domain" description="FAD/NAD(P)-binding" evidence="7">
    <location>
        <begin position="16"/>
        <end position="330"/>
    </location>
</feature>
<dbReference type="PRINTS" id="PR00368">
    <property type="entry name" value="FADPNR"/>
</dbReference>
<evidence type="ECO:0000256" key="2">
    <source>
        <dbReference type="ARBA" id="ARBA00005272"/>
    </source>
</evidence>
<keyword evidence="6" id="KW-0472">Membrane</keyword>
<evidence type="ECO:0000259" key="7">
    <source>
        <dbReference type="Pfam" id="PF07992"/>
    </source>
</evidence>
<dbReference type="AlphaFoldDB" id="A0A2W4UCB4"/>
<proteinExistence type="inferred from homology"/>
<evidence type="ECO:0000313" key="9">
    <source>
        <dbReference type="Proteomes" id="UP000249354"/>
    </source>
</evidence>
<feature type="transmembrane region" description="Helical" evidence="6">
    <location>
        <begin position="14"/>
        <end position="33"/>
    </location>
</feature>
<evidence type="ECO:0000256" key="4">
    <source>
        <dbReference type="ARBA" id="ARBA00022827"/>
    </source>
</evidence>
<evidence type="ECO:0000256" key="1">
    <source>
        <dbReference type="ARBA" id="ARBA00001974"/>
    </source>
</evidence>
<protein>
    <submittedName>
        <fullName evidence="8">NAD(P)/FAD-dependent oxidoreductase</fullName>
    </submittedName>
</protein>
<keyword evidence="3" id="KW-0285">Flavoprotein</keyword>
<keyword evidence="4" id="KW-0274">FAD</keyword>
<keyword evidence="6" id="KW-0812">Transmembrane</keyword>
<comment type="caution">
    <text evidence="8">The sequence shown here is derived from an EMBL/GenBank/DDBJ whole genome shotgun (WGS) entry which is preliminary data.</text>
</comment>
<keyword evidence="5" id="KW-0560">Oxidoreductase</keyword>
<name>A0A2W4UCB4_9CYAN</name>
<dbReference type="Proteomes" id="UP000249354">
    <property type="component" value="Unassembled WGS sequence"/>
</dbReference>
<comment type="similarity">
    <text evidence="2">Belongs to the NADH dehydrogenase family.</text>
</comment>
<dbReference type="InterPro" id="IPR036188">
    <property type="entry name" value="FAD/NAD-bd_sf"/>
</dbReference>
<reference evidence="9" key="1">
    <citation type="submission" date="2018-04" db="EMBL/GenBank/DDBJ databases">
        <authorList>
            <person name="Cornet L."/>
        </authorList>
    </citation>
    <scope>NUCLEOTIDE SEQUENCE [LARGE SCALE GENOMIC DNA]</scope>
</reference>
<evidence type="ECO:0000313" key="8">
    <source>
        <dbReference type="EMBL" id="PZO18272.1"/>
    </source>
</evidence>
<dbReference type="PANTHER" id="PTHR42913">
    <property type="entry name" value="APOPTOSIS-INDUCING FACTOR 1"/>
    <property type="match status" value="1"/>
</dbReference>